<evidence type="ECO:0000313" key="3">
    <source>
        <dbReference type="EMBL" id="UOL48938.1"/>
    </source>
</evidence>
<proteinExistence type="predicted"/>
<keyword evidence="2" id="KW-0472">Membrane</keyword>
<dbReference type="Proteomes" id="UP001250368">
    <property type="component" value="Segment"/>
</dbReference>
<accession>A0A8T9KM53</accession>
<organism evidence="3 4">
    <name type="scientific">Jingmen Myotis davidii paramyxovirus 1</name>
    <dbReference type="NCBI Taxonomy" id="2928983"/>
    <lineage>
        <taxon>Viruses</taxon>
        <taxon>Riboviria</taxon>
        <taxon>Orthornavirae</taxon>
        <taxon>Negarnaviricota</taxon>
        <taxon>Haploviricotina</taxon>
        <taxon>Monjiviricetes</taxon>
        <taxon>Mononegavirales</taxon>
        <taxon>Paramyxoviridae</taxon>
        <taxon>Orthoparamyxovirinae</taxon>
        <taxon>Parajeilongvirus</taxon>
        <taxon>Parajeilongvirus jingmenense</taxon>
    </lineage>
</organism>
<feature type="transmembrane region" description="Helical" evidence="2">
    <location>
        <begin position="52"/>
        <end position="77"/>
    </location>
</feature>
<keyword evidence="2" id="KW-1133">Transmembrane helix</keyword>
<sequence>MSSNMDSDFNSPMYMNPNRNNGYLSEGNCPYNMTRNNTKKLMHDIRKELEKVIRWVIVIIAIILIILIICVSISHIITNRATHNFESTLNNENKVIKEYLSNLYKDCKDNPMSFDWTATILTQIEKTADTIPKKVVSQLIESIKNREFEDISDEGSHVFPKDDYNIYFTLERGKNIKIKTRHDRTQSNTDRSLDRTSKRPRIDDGWKGPSGRPGQLP</sequence>
<dbReference type="EMBL" id="OM030334">
    <property type="protein sequence ID" value="UOL48938.1"/>
    <property type="molecule type" value="Viral_cRNA"/>
</dbReference>
<reference evidence="3" key="1">
    <citation type="submission" date="2021-12" db="EMBL/GenBank/DDBJ databases">
        <authorList>
            <person name="Tan Z.-Z."/>
            <person name="Pan Y.-F."/>
            <person name="Zhang Y.-Z."/>
        </authorList>
    </citation>
    <scope>NUCLEOTIDE SEQUENCE</scope>
    <source>
        <strain evidence="3">JSB_DaWei</strain>
    </source>
</reference>
<evidence type="ECO:0000313" key="4">
    <source>
        <dbReference type="Proteomes" id="UP001250368"/>
    </source>
</evidence>
<feature type="region of interest" description="Disordered" evidence="1">
    <location>
        <begin position="179"/>
        <end position="217"/>
    </location>
</feature>
<keyword evidence="2" id="KW-0812">Transmembrane</keyword>
<evidence type="ECO:0000256" key="1">
    <source>
        <dbReference type="SAM" id="MobiDB-lite"/>
    </source>
</evidence>
<name>A0A8T9KM53_9MONO</name>
<keyword evidence="4" id="KW-1185">Reference proteome</keyword>
<feature type="compositionally biased region" description="Basic and acidic residues" evidence="1">
    <location>
        <begin position="191"/>
        <end position="206"/>
    </location>
</feature>
<evidence type="ECO:0000256" key="2">
    <source>
        <dbReference type="SAM" id="Phobius"/>
    </source>
</evidence>
<protein>
    <submittedName>
        <fullName evidence="3">Small hydrophobic protein</fullName>
    </submittedName>
</protein>